<organism evidence="1 2">
    <name type="scientific">Zalaria obscura</name>
    <dbReference type="NCBI Taxonomy" id="2024903"/>
    <lineage>
        <taxon>Eukaryota</taxon>
        <taxon>Fungi</taxon>
        <taxon>Dikarya</taxon>
        <taxon>Ascomycota</taxon>
        <taxon>Pezizomycotina</taxon>
        <taxon>Dothideomycetes</taxon>
        <taxon>Dothideomycetidae</taxon>
        <taxon>Dothideales</taxon>
        <taxon>Zalariaceae</taxon>
        <taxon>Zalaria</taxon>
    </lineage>
</organism>
<comment type="caution">
    <text evidence="1">The sequence shown here is derived from an EMBL/GenBank/DDBJ whole genome shotgun (WGS) entry which is preliminary data.</text>
</comment>
<protein>
    <submittedName>
        <fullName evidence="1">Uncharacterized protein</fullName>
    </submittedName>
</protein>
<evidence type="ECO:0000313" key="2">
    <source>
        <dbReference type="Proteomes" id="UP001320706"/>
    </source>
</evidence>
<proteinExistence type="predicted"/>
<accession>A0ACC3SGD2</accession>
<dbReference type="Proteomes" id="UP001320706">
    <property type="component" value="Unassembled WGS sequence"/>
</dbReference>
<dbReference type="EMBL" id="JAMKPW020000013">
    <property type="protein sequence ID" value="KAK8211603.1"/>
    <property type="molecule type" value="Genomic_DNA"/>
</dbReference>
<gene>
    <name evidence="1" type="ORF">M8818_003258</name>
</gene>
<keyword evidence="2" id="KW-1185">Reference proteome</keyword>
<sequence length="538" mass="58335">MATQAMLLLLIFLAQVSFTHGALSDATFKCSSTSIDKPQLSTADILSLEASPVYNYTAFSLGPGTNEGGSYTINFCNVTMSYTHVGWNDTITTQVWLPLTDWNGKFQALGGGGYSSGFGSTYLTYAVANGFATVSTDGGHATGTSTIPTDLTWALASKGNIDWVLLEDYASKATVEMAPIGKQIIESYFDQAANYSYFNGCSGGGRQGLMLAQRYPEAFDGILAISPAINLERFIPAGFWASQVMNQIKSYPHPCEIEAFTKAAIKICDHLDGVKDNIISFPKLCTVNAHAFVGEPYTCNGTERRLSALGAKVVQAAWTGPPGRYGWYGLSKDASLTSYYITTECSSNGTCYASDSDLLDSWITYLVTKEPQFSSKNMTDSTFFDALHYSSVEYASMLGTRDADLSNFKAAGGKMITWHGLADEVIPPEGTTSYYEEVLEQDPRAKDYFRYFEAPGVGHCYGGVGPIPNDAFSQLMQWVEDGIPPDTLEATNGEGGWERPLCPYPSQQQYTGGDPSNASSFSCSEDHQRTMVPLLGDL</sequence>
<evidence type="ECO:0000313" key="1">
    <source>
        <dbReference type="EMBL" id="KAK8211603.1"/>
    </source>
</evidence>
<name>A0ACC3SGD2_9PEZI</name>
<reference evidence="1" key="1">
    <citation type="submission" date="2024-02" db="EMBL/GenBank/DDBJ databases">
        <title>Metagenome Assembled Genome of Zalaria obscura JY119.</title>
        <authorList>
            <person name="Vighnesh L."/>
            <person name="Jagadeeshwari U."/>
            <person name="Venkata Ramana C."/>
            <person name="Sasikala C."/>
        </authorList>
    </citation>
    <scope>NUCLEOTIDE SEQUENCE</scope>
    <source>
        <strain evidence="1">JY119</strain>
    </source>
</reference>